<keyword evidence="1" id="KW-1133">Transmembrane helix</keyword>
<keyword evidence="4" id="KW-1185">Reference proteome</keyword>
<feature type="transmembrane region" description="Helical" evidence="1">
    <location>
        <begin position="36"/>
        <end position="58"/>
    </location>
</feature>
<feature type="transmembrane region" description="Helical" evidence="1">
    <location>
        <begin position="110"/>
        <end position="133"/>
    </location>
</feature>
<feature type="transmembrane region" description="Helical" evidence="1">
    <location>
        <begin position="182"/>
        <end position="206"/>
    </location>
</feature>
<dbReference type="InParanoid" id="E4XNQ6"/>
<dbReference type="Proteomes" id="UP000001307">
    <property type="component" value="Unassembled WGS sequence"/>
</dbReference>
<dbReference type="Proteomes" id="UP000011014">
    <property type="component" value="Unassembled WGS sequence"/>
</dbReference>
<evidence type="ECO:0000313" key="2">
    <source>
        <dbReference type="EMBL" id="CBY11494.1"/>
    </source>
</evidence>
<accession>E4XNQ6</accession>
<dbReference type="EMBL" id="FN653085">
    <property type="protein sequence ID" value="CBY11494.1"/>
    <property type="molecule type" value="Genomic_DNA"/>
</dbReference>
<keyword evidence="1" id="KW-0472">Membrane</keyword>
<sequence length="233" mass="25167">MHVQTQEQLQNRITFFNQIKRRKTDNMGCHYKASRIAGLSGFGLLLGLGSMATAFGNIAKISLHTEENYKDWIPLDNMPGYISGFFTILSGSFGLSLLCMSTAASSASCAVACALAFSITAMLSSTAALIVNINSVLAIEQSVEPLWRINAAQEIIDYFRRDNNEILIIMLEVSAGLNFANLIIQLSIAFVICCSVPGFCCAPASIDARMEKGNKNYAMENGSVGNVDDLAQG</sequence>
<evidence type="ECO:0000313" key="3">
    <source>
        <dbReference type="EMBL" id="CBY36392.1"/>
    </source>
</evidence>
<reference evidence="2" key="1">
    <citation type="journal article" date="2010" name="Science">
        <title>Plasticity of animal genome architecture unmasked by rapid evolution of a pelagic tunicate.</title>
        <authorList>
            <person name="Denoeud F."/>
            <person name="Henriet S."/>
            <person name="Mungpakdee S."/>
            <person name="Aury J.M."/>
            <person name="Da Silva C."/>
            <person name="Brinkmann H."/>
            <person name="Mikhaleva J."/>
            <person name="Olsen L.C."/>
            <person name="Jubin C."/>
            <person name="Canestro C."/>
            <person name="Bouquet J.M."/>
            <person name="Danks G."/>
            <person name="Poulain J."/>
            <person name="Campsteijn C."/>
            <person name="Adamski M."/>
            <person name="Cross I."/>
            <person name="Yadetie F."/>
            <person name="Muffato M."/>
            <person name="Louis A."/>
            <person name="Butcher S."/>
            <person name="Tsagkogeorga G."/>
            <person name="Konrad A."/>
            <person name="Singh S."/>
            <person name="Jensen M.F."/>
            <person name="Cong E.H."/>
            <person name="Eikeseth-Otteraa H."/>
            <person name="Noel B."/>
            <person name="Anthouard V."/>
            <person name="Porcel B.M."/>
            <person name="Kachouri-Lafond R."/>
            <person name="Nishino A."/>
            <person name="Ugolini M."/>
            <person name="Chourrout P."/>
            <person name="Nishida H."/>
            <person name="Aasland R."/>
            <person name="Huzurbazar S."/>
            <person name="Westhof E."/>
            <person name="Delsuc F."/>
            <person name="Lehrach H."/>
            <person name="Reinhardt R."/>
            <person name="Weissenbach J."/>
            <person name="Roy S.W."/>
            <person name="Artiguenave F."/>
            <person name="Postlethwait J.H."/>
            <person name="Manak J.R."/>
            <person name="Thompson E.M."/>
            <person name="Jaillon O."/>
            <person name="Du Pasquier L."/>
            <person name="Boudinot P."/>
            <person name="Liberles D.A."/>
            <person name="Volff J.N."/>
            <person name="Philippe H."/>
            <person name="Lenhard B."/>
            <person name="Roest Crollius H."/>
            <person name="Wincker P."/>
            <person name="Chourrout D."/>
        </authorList>
    </citation>
    <scope>NUCLEOTIDE SEQUENCE [LARGE SCALE GENOMIC DNA]</scope>
</reference>
<proteinExistence type="predicted"/>
<evidence type="ECO:0000256" key="1">
    <source>
        <dbReference type="SAM" id="Phobius"/>
    </source>
</evidence>
<organism evidence="2">
    <name type="scientific">Oikopleura dioica</name>
    <name type="common">Tunicate</name>
    <dbReference type="NCBI Taxonomy" id="34765"/>
    <lineage>
        <taxon>Eukaryota</taxon>
        <taxon>Metazoa</taxon>
        <taxon>Chordata</taxon>
        <taxon>Tunicata</taxon>
        <taxon>Appendicularia</taxon>
        <taxon>Copelata</taxon>
        <taxon>Oikopleuridae</taxon>
        <taxon>Oikopleura</taxon>
    </lineage>
</organism>
<evidence type="ECO:0000313" key="4">
    <source>
        <dbReference type="Proteomes" id="UP000001307"/>
    </source>
</evidence>
<dbReference type="AlphaFoldDB" id="E4XNQ6"/>
<feature type="transmembrane region" description="Helical" evidence="1">
    <location>
        <begin position="78"/>
        <end position="98"/>
    </location>
</feature>
<dbReference type="EMBL" id="FN654769">
    <property type="protein sequence ID" value="CBY36392.1"/>
    <property type="molecule type" value="Genomic_DNA"/>
</dbReference>
<dbReference type="OrthoDB" id="10497038at2759"/>
<keyword evidence="1" id="KW-0812">Transmembrane</keyword>
<name>E4XNQ6_OIKDI</name>
<protein>
    <submittedName>
        <fullName evidence="2">Uncharacterized protein</fullName>
    </submittedName>
</protein>
<gene>
    <name evidence="2" type="ORF">GSOID_T00016658001</name>
    <name evidence="3" type="ORF">GSOID_T00028898001</name>
</gene>